<gene>
    <name evidence="1" type="ORF">E4L96_01400</name>
</gene>
<protein>
    <recommendedName>
        <fullName evidence="3">Transporter substrate-binding domain-containing protein</fullName>
    </recommendedName>
</protein>
<reference evidence="1 2" key="1">
    <citation type="submission" date="2019-03" db="EMBL/GenBank/DDBJ databases">
        <title>Draft Genome Sequence of Massilia arenosa sp. nov., a Novel Massilia Species Isolated from a Sandy-loam Maize Soil.</title>
        <authorList>
            <person name="Raths R."/>
            <person name="Peta V."/>
            <person name="Bucking H."/>
        </authorList>
    </citation>
    <scope>NUCLEOTIDE SEQUENCE [LARGE SCALE GENOMIC DNA]</scope>
    <source>
        <strain evidence="1 2">MC02</strain>
    </source>
</reference>
<dbReference type="Proteomes" id="UP000298438">
    <property type="component" value="Unassembled WGS sequence"/>
</dbReference>
<dbReference type="SUPFAM" id="SSF53850">
    <property type="entry name" value="Periplasmic binding protein-like II"/>
    <property type="match status" value="1"/>
</dbReference>
<dbReference type="AlphaFoldDB" id="A0A4Y9SVX1"/>
<dbReference type="OrthoDB" id="547680at2"/>
<accession>A0A4Y9SVX1</accession>
<dbReference type="EMBL" id="SPVF01000016">
    <property type="protein sequence ID" value="TFW29499.1"/>
    <property type="molecule type" value="Genomic_DNA"/>
</dbReference>
<organism evidence="1 2">
    <name type="scientific">Zemynaea arenosa</name>
    <dbReference type="NCBI Taxonomy" id="2561931"/>
    <lineage>
        <taxon>Bacteria</taxon>
        <taxon>Pseudomonadati</taxon>
        <taxon>Pseudomonadota</taxon>
        <taxon>Betaproteobacteria</taxon>
        <taxon>Burkholderiales</taxon>
        <taxon>Oxalobacteraceae</taxon>
        <taxon>Telluria group</taxon>
        <taxon>Zemynaea</taxon>
    </lineage>
</organism>
<comment type="caution">
    <text evidence="1">The sequence shown here is derived from an EMBL/GenBank/DDBJ whole genome shotgun (WGS) entry which is preliminary data.</text>
</comment>
<evidence type="ECO:0000313" key="1">
    <source>
        <dbReference type="EMBL" id="TFW29499.1"/>
    </source>
</evidence>
<keyword evidence="2" id="KW-1185">Reference proteome</keyword>
<proteinExistence type="predicted"/>
<evidence type="ECO:0000313" key="2">
    <source>
        <dbReference type="Proteomes" id="UP000298438"/>
    </source>
</evidence>
<evidence type="ECO:0008006" key="3">
    <source>
        <dbReference type="Google" id="ProtNLM"/>
    </source>
</evidence>
<sequence>MLLVSFASSAHAAAAARAPSSAAAPIELRVAVPSDERAAYFIRLLEQSLQLIGQPYTVRYLKDLPPRRMWAMLGRGDVNLFYGMITEEKERNRRIVPLRVGLTNGLIGQRVLLIRPEDANLFATVRSVSDLKRTGLVAGFGEGWADAKVWRAAGLPVYEHVAPWPTIFAMAAAGNRHVDYLPRGVIEVLEEARTHPEMVVEQRLLFEYPADFGFYLSAAAARYQPILERALKEAEATGLKERLLRESFGDDIKALGLSRRLRVPLPGAPR</sequence>
<name>A0A4Y9SVX1_9BURK</name>